<dbReference type="NCBIfam" id="TIGR01528">
    <property type="entry name" value="NMN_trans_PnuC"/>
    <property type="match status" value="1"/>
</dbReference>
<dbReference type="Pfam" id="PF04973">
    <property type="entry name" value="NMN_transporter"/>
    <property type="match status" value="1"/>
</dbReference>
<feature type="transmembrane region" description="Helical" evidence="10">
    <location>
        <begin position="70"/>
        <end position="88"/>
    </location>
</feature>
<dbReference type="InterPro" id="IPR006419">
    <property type="entry name" value="NMN_transpt_PnuC"/>
</dbReference>
<evidence type="ECO:0000256" key="5">
    <source>
        <dbReference type="ARBA" id="ARBA00022448"/>
    </source>
</evidence>
<comment type="subcellular location">
    <subcellularLocation>
        <location evidence="2">Cell membrane</location>
        <topology evidence="2">Multi-pass membrane protein</topology>
    </subcellularLocation>
</comment>
<proteinExistence type="inferred from homology"/>
<dbReference type="GO" id="GO:0005886">
    <property type="term" value="C:plasma membrane"/>
    <property type="evidence" value="ECO:0007669"/>
    <property type="project" value="UniProtKB-SubCell"/>
</dbReference>
<dbReference type="eggNOG" id="COG3201">
    <property type="taxonomic scope" value="Bacteria"/>
</dbReference>
<feature type="transmembrane region" description="Helical" evidence="10">
    <location>
        <begin position="161"/>
        <end position="178"/>
    </location>
</feature>
<keyword evidence="7 10" id="KW-0812">Transmembrane</keyword>
<keyword evidence="8 10" id="KW-1133">Transmembrane helix</keyword>
<feature type="transmembrane region" description="Helical" evidence="10">
    <location>
        <begin position="20"/>
        <end position="38"/>
    </location>
</feature>
<feature type="transmembrane region" description="Helical" evidence="10">
    <location>
        <begin position="134"/>
        <end position="154"/>
    </location>
</feature>
<dbReference type="GO" id="GO:0034257">
    <property type="term" value="F:nicotinamide riboside transmembrane transporter activity"/>
    <property type="evidence" value="ECO:0007669"/>
    <property type="project" value="InterPro"/>
</dbReference>
<organism evidence="11 12">
    <name type="scientific">Psychroflexus gondwanensis ACAM 44</name>
    <dbReference type="NCBI Taxonomy" id="1189619"/>
    <lineage>
        <taxon>Bacteria</taxon>
        <taxon>Pseudomonadati</taxon>
        <taxon>Bacteroidota</taxon>
        <taxon>Flavobacteriia</taxon>
        <taxon>Flavobacteriales</taxon>
        <taxon>Flavobacteriaceae</taxon>
        <taxon>Psychroflexus</taxon>
    </lineage>
</organism>
<evidence type="ECO:0000313" key="12">
    <source>
        <dbReference type="Proteomes" id="UP000012317"/>
    </source>
</evidence>
<dbReference type="Proteomes" id="UP000012317">
    <property type="component" value="Unassembled WGS sequence"/>
</dbReference>
<keyword evidence="5" id="KW-0813">Transport</keyword>
<dbReference type="PANTHER" id="PTHR36122">
    <property type="entry name" value="NICOTINAMIDE RIBOSIDE TRANSPORTER PNUC"/>
    <property type="match status" value="1"/>
</dbReference>
<dbReference type="STRING" id="1189619.pgond44_08372"/>
<evidence type="ECO:0000256" key="7">
    <source>
        <dbReference type="ARBA" id="ARBA00022692"/>
    </source>
</evidence>
<evidence type="ECO:0000256" key="8">
    <source>
        <dbReference type="ARBA" id="ARBA00022989"/>
    </source>
</evidence>
<dbReference type="PANTHER" id="PTHR36122:SF2">
    <property type="entry name" value="NICOTINAMIDE RIBOSIDE TRANSPORTER PNUC"/>
    <property type="match status" value="1"/>
</dbReference>
<evidence type="ECO:0000256" key="2">
    <source>
        <dbReference type="ARBA" id="ARBA00004651"/>
    </source>
</evidence>
<evidence type="ECO:0000313" key="11">
    <source>
        <dbReference type="EMBL" id="EMY81009.1"/>
    </source>
</evidence>
<comment type="similarity">
    <text evidence="3">Belongs to the nicotinamide ribonucleoside (NR) uptake permease (TC 4.B.1) family.</text>
</comment>
<keyword evidence="9 10" id="KW-0472">Membrane</keyword>
<evidence type="ECO:0000256" key="9">
    <source>
        <dbReference type="ARBA" id="ARBA00023136"/>
    </source>
</evidence>
<dbReference type="EMBL" id="APLF01000008">
    <property type="protein sequence ID" value="EMY81009.1"/>
    <property type="molecule type" value="Genomic_DNA"/>
</dbReference>
<feature type="transmembrane region" description="Helical" evidence="10">
    <location>
        <begin position="184"/>
        <end position="201"/>
    </location>
</feature>
<feature type="transmembrane region" description="Helical" evidence="10">
    <location>
        <begin position="109"/>
        <end position="128"/>
    </location>
</feature>
<protein>
    <recommendedName>
        <fullName evidence="4">Nicotinamide riboside transporter PnuC</fullName>
    </recommendedName>
</protein>
<sequence length="214" mass="25411">MNVDLLLDWLFLEYQDTPTHFLVLEIIAIIFGFLSVLFSKKDNILVFPTGIVSTLIFVYILYEYSLLGDMMINAYYFLMSIYGWYVWTQKVDDSHFIPIKKATRRENQQSIFIFIATSVFVCIVYEVFDKWDGWVTYMDVITTGIFFVGMWLMAKKRLENWIYWVIGDLISIPLYYYKGLTFTSFQYILFTIIAVYGFIAWKKNLDKPKTSLLK</sequence>
<keyword evidence="6" id="KW-1003">Cell membrane</keyword>
<reference evidence="11 12" key="1">
    <citation type="journal article" date="2014" name="Genome Biol. Evol.">
        <title>Extensive gene acquisition in the extremely psychrophilic bacterial species Psychroflexus torquis and the link to sea-ice ecosystem specialism.</title>
        <authorList>
            <person name="Feng S."/>
            <person name="Powell S.M."/>
            <person name="Wilson R."/>
            <person name="Bowman J.P."/>
        </authorList>
    </citation>
    <scope>NUCLEOTIDE SEQUENCE [LARGE SCALE GENOMIC DNA]</scope>
    <source>
        <strain evidence="11 12">ACAM 44</strain>
    </source>
</reference>
<feature type="transmembrane region" description="Helical" evidence="10">
    <location>
        <begin position="45"/>
        <end position="64"/>
    </location>
</feature>
<evidence type="ECO:0000256" key="6">
    <source>
        <dbReference type="ARBA" id="ARBA00022475"/>
    </source>
</evidence>
<dbReference type="AlphaFoldDB" id="N1WV93"/>
<dbReference type="PATRIC" id="fig|1189619.4.peg.1722"/>
<evidence type="ECO:0000256" key="3">
    <source>
        <dbReference type="ARBA" id="ARBA00006669"/>
    </source>
</evidence>
<gene>
    <name evidence="11" type="ORF">pgond44_08372</name>
</gene>
<evidence type="ECO:0000256" key="1">
    <source>
        <dbReference type="ARBA" id="ARBA00002672"/>
    </source>
</evidence>
<comment type="function">
    <text evidence="1">Required for nicotinamide riboside transport across the inner membrane.</text>
</comment>
<accession>N1WV93</accession>
<name>N1WV93_9FLAO</name>
<comment type="caution">
    <text evidence="11">The sequence shown here is derived from an EMBL/GenBank/DDBJ whole genome shotgun (WGS) entry which is preliminary data.</text>
</comment>
<evidence type="ECO:0000256" key="4">
    <source>
        <dbReference type="ARBA" id="ARBA00017522"/>
    </source>
</evidence>
<evidence type="ECO:0000256" key="10">
    <source>
        <dbReference type="SAM" id="Phobius"/>
    </source>
</evidence>
<keyword evidence="12" id="KW-1185">Reference proteome</keyword>